<name>A0A839QHX6_9MICC</name>
<dbReference type="GO" id="GO:0019350">
    <property type="term" value="P:teichoic acid biosynthetic process"/>
    <property type="evidence" value="ECO:0007669"/>
    <property type="project" value="UniProtKB-KW"/>
</dbReference>
<dbReference type="Pfam" id="PF04464">
    <property type="entry name" value="Glyphos_transf"/>
    <property type="match status" value="1"/>
</dbReference>
<dbReference type="AlphaFoldDB" id="A0A839QHX6"/>
<evidence type="ECO:0000313" key="8">
    <source>
        <dbReference type="Proteomes" id="UP000523000"/>
    </source>
</evidence>
<dbReference type="InterPro" id="IPR043149">
    <property type="entry name" value="TagF_N"/>
</dbReference>
<evidence type="ECO:0000256" key="6">
    <source>
        <dbReference type="ARBA" id="ARBA00023136"/>
    </source>
</evidence>
<evidence type="ECO:0000256" key="2">
    <source>
        <dbReference type="ARBA" id="ARBA00010488"/>
    </source>
</evidence>
<dbReference type="Proteomes" id="UP000523000">
    <property type="component" value="Unassembled WGS sequence"/>
</dbReference>
<keyword evidence="4 7" id="KW-0808">Transferase</keyword>
<comment type="similarity">
    <text evidence="2">Belongs to the CDP-glycerol glycerophosphotransferase family.</text>
</comment>
<dbReference type="EMBL" id="JACHVS010000001">
    <property type="protein sequence ID" value="MBB2995988.1"/>
    <property type="molecule type" value="Genomic_DNA"/>
</dbReference>
<gene>
    <name evidence="7" type="ORF">E9229_002179</name>
</gene>
<organism evidence="7 8">
    <name type="scientific">Paeniglutamicibacter cryotolerans</name>
    <dbReference type="NCBI Taxonomy" id="670079"/>
    <lineage>
        <taxon>Bacteria</taxon>
        <taxon>Bacillati</taxon>
        <taxon>Actinomycetota</taxon>
        <taxon>Actinomycetes</taxon>
        <taxon>Micrococcales</taxon>
        <taxon>Micrococcaceae</taxon>
        <taxon>Paeniglutamicibacter</taxon>
    </lineage>
</organism>
<dbReference type="GO" id="GO:0047355">
    <property type="term" value="F:CDP-glycerol glycerophosphotransferase activity"/>
    <property type="evidence" value="ECO:0007669"/>
    <property type="project" value="UniProtKB-EC"/>
</dbReference>
<dbReference type="Gene3D" id="3.40.50.11820">
    <property type="match status" value="1"/>
</dbReference>
<reference evidence="7 8" key="1">
    <citation type="submission" date="2020-08" db="EMBL/GenBank/DDBJ databases">
        <title>Sequencing the genomes of 1000 actinobacteria strains.</title>
        <authorList>
            <person name="Klenk H.-P."/>
        </authorList>
    </citation>
    <scope>NUCLEOTIDE SEQUENCE [LARGE SCALE GENOMIC DNA]</scope>
    <source>
        <strain evidence="7 8">DSM 22826</strain>
    </source>
</reference>
<dbReference type="InterPro" id="IPR007554">
    <property type="entry name" value="Glycerophosphate_synth"/>
</dbReference>
<evidence type="ECO:0000256" key="3">
    <source>
        <dbReference type="ARBA" id="ARBA00022475"/>
    </source>
</evidence>
<proteinExistence type="inferred from homology"/>
<dbReference type="EC" id="2.7.8.12" evidence="7"/>
<evidence type="ECO:0000313" key="7">
    <source>
        <dbReference type="EMBL" id="MBB2995988.1"/>
    </source>
</evidence>
<keyword evidence="5" id="KW-0777">Teichoic acid biosynthesis</keyword>
<protein>
    <submittedName>
        <fullName evidence="7">CDP-glycerol glycerophosphotransferase</fullName>
        <ecNumber evidence="7">2.7.8.12</ecNumber>
    </submittedName>
</protein>
<dbReference type="InterPro" id="IPR051612">
    <property type="entry name" value="Teichoic_Acid_Biosynth"/>
</dbReference>
<dbReference type="Gene3D" id="3.40.50.12580">
    <property type="match status" value="1"/>
</dbReference>
<dbReference type="PANTHER" id="PTHR37316">
    <property type="entry name" value="TEICHOIC ACID GLYCEROL-PHOSPHATE PRIMASE"/>
    <property type="match status" value="1"/>
</dbReference>
<evidence type="ECO:0000256" key="5">
    <source>
        <dbReference type="ARBA" id="ARBA00022944"/>
    </source>
</evidence>
<accession>A0A839QHX6</accession>
<keyword evidence="6" id="KW-0472">Membrane</keyword>
<dbReference type="PANTHER" id="PTHR37316:SF3">
    <property type="entry name" value="TEICHOIC ACID GLYCEROL-PHOSPHATE TRANSFERASE"/>
    <property type="match status" value="1"/>
</dbReference>
<sequence length="360" mass="40803">MCPSAMFESWRGRYADSPKAVSEQLALRSPDIKQYWVASDGAALPDYCLPLRRHSPAYFLQLLRSDYLFTNDIVTKHLVKGRNVRYIQSWHGTPLKRIGFDETQATYSGAAKHRQRMIRDVSKWDYLVSPSPECSSLFRSAFRYEGEILETGYPRNDILNSDSSSALRKTVRGALGILPGEHVVLYAPTWRDDSKAENGRFQDTSNINYERLATYTPEGTVFLSRMHSVVEAHRPKGPSGHLKVLDVSGYPDIAELYLAADVLVSDYSSAIYDFAVTGKPIILYAYDLLEYSTSVRGLYFDYAEWAPGPIVTSLEELGSAISNSELFRVTLQPRYRSFQQRFCPWEDGKATQRLLDALLS</sequence>
<dbReference type="SUPFAM" id="SSF53756">
    <property type="entry name" value="UDP-Glycosyltransferase/glycogen phosphorylase"/>
    <property type="match status" value="1"/>
</dbReference>
<keyword evidence="8" id="KW-1185">Reference proteome</keyword>
<dbReference type="InterPro" id="IPR043148">
    <property type="entry name" value="TagF_C"/>
</dbReference>
<keyword evidence="3" id="KW-1003">Cell membrane</keyword>
<comment type="subcellular location">
    <subcellularLocation>
        <location evidence="1">Cell membrane</location>
        <topology evidence="1">Peripheral membrane protein</topology>
    </subcellularLocation>
</comment>
<evidence type="ECO:0000256" key="4">
    <source>
        <dbReference type="ARBA" id="ARBA00022679"/>
    </source>
</evidence>
<comment type="caution">
    <text evidence="7">The sequence shown here is derived from an EMBL/GenBank/DDBJ whole genome shotgun (WGS) entry which is preliminary data.</text>
</comment>
<dbReference type="RefSeq" id="WP_183511175.1">
    <property type="nucleotide sequence ID" value="NZ_BAABGK010000042.1"/>
</dbReference>
<dbReference type="GO" id="GO:0005886">
    <property type="term" value="C:plasma membrane"/>
    <property type="evidence" value="ECO:0007669"/>
    <property type="project" value="UniProtKB-SubCell"/>
</dbReference>
<evidence type="ECO:0000256" key="1">
    <source>
        <dbReference type="ARBA" id="ARBA00004202"/>
    </source>
</evidence>